<protein>
    <submittedName>
        <fullName evidence="2">Uncharacterized protein</fullName>
    </submittedName>
</protein>
<dbReference type="EMBL" id="LLXH01002340">
    <property type="protein sequence ID" value="PKC55975.1"/>
    <property type="molecule type" value="Genomic_DNA"/>
</dbReference>
<reference evidence="2 3" key="3">
    <citation type="submission" date="2017-10" db="EMBL/GenBank/DDBJ databases">
        <title>Extensive intraspecific genome diversity in a model arbuscular mycorrhizal fungus.</title>
        <authorList>
            <person name="Chen E.C.H."/>
            <person name="Morin E."/>
            <person name="Baudet D."/>
            <person name="Noel J."/>
            <person name="Ndikumana S."/>
            <person name="Charron P."/>
            <person name="St-Onge C."/>
            <person name="Giorgi J."/>
            <person name="Grigoriev I.V."/>
            <person name="Roux C."/>
            <person name="Martin F.M."/>
            <person name="Corradi N."/>
        </authorList>
    </citation>
    <scope>NUCLEOTIDE SEQUENCE [LARGE SCALE GENOMIC DNA]</scope>
    <source>
        <strain evidence="2 3">A1</strain>
    </source>
</reference>
<accession>A0A2I1FAL5</accession>
<reference evidence="1 4" key="2">
    <citation type="submission" date="2017-09" db="EMBL/GenBank/DDBJ databases">
        <title>Extensive intraspecific genome diversity in a model arbuscular mycorrhizal fungus.</title>
        <authorList>
            <person name="Chen E.C."/>
            <person name="Morin E."/>
            <person name="Beaudet D."/>
            <person name="Noel J."/>
            <person name="Ndikumana S."/>
            <person name="Charron P."/>
            <person name="St-Onge C."/>
            <person name="Giorgi J."/>
            <person name="Grigoriev I.V."/>
            <person name="Roux C."/>
            <person name="Martin F.M."/>
            <person name="Corradi N."/>
        </authorList>
    </citation>
    <scope>NUCLEOTIDE SEQUENCE [LARGE SCALE GENOMIC DNA]</scope>
    <source>
        <strain evidence="1 4">A5</strain>
    </source>
</reference>
<evidence type="ECO:0000313" key="1">
    <source>
        <dbReference type="EMBL" id="PKB93632.1"/>
    </source>
</evidence>
<proteinExistence type="predicted"/>
<evidence type="ECO:0000313" key="3">
    <source>
        <dbReference type="Proteomes" id="UP000232688"/>
    </source>
</evidence>
<comment type="caution">
    <text evidence="2">The sequence shown here is derived from an EMBL/GenBank/DDBJ whole genome shotgun (WGS) entry which is preliminary data.</text>
</comment>
<sequence>MNNINVISGSVSGRRCRSGRSRVRKILLRSGRYYYRAEKNIVSTGQPAVIPGRVRQGVSGKYPFLF</sequence>
<evidence type="ECO:0000313" key="2">
    <source>
        <dbReference type="EMBL" id="PKC55975.1"/>
    </source>
</evidence>
<name>A0A2I1FAL5_9GLOM</name>
<evidence type="ECO:0000313" key="4">
    <source>
        <dbReference type="Proteomes" id="UP000232722"/>
    </source>
</evidence>
<reference evidence="2 3" key="4">
    <citation type="submission" date="2017-10" db="EMBL/GenBank/DDBJ databases">
        <title>Genome analyses suggest a sexual origin of heterokaryosis in a supposedly ancient asexual fungus.</title>
        <authorList>
            <person name="Corradi N."/>
            <person name="Sedzielewska K."/>
            <person name="Noel J."/>
            <person name="Charron P."/>
            <person name="Farinelli L."/>
            <person name="Marton T."/>
            <person name="Kruger M."/>
            <person name="Pelin A."/>
            <person name="Brachmann A."/>
            <person name="Corradi N."/>
        </authorList>
    </citation>
    <scope>NUCLEOTIDE SEQUENCE [LARGE SCALE GENOMIC DNA]</scope>
    <source>
        <strain evidence="2 3">A1</strain>
    </source>
</reference>
<dbReference type="AlphaFoldDB" id="A0A2I1FAL5"/>
<gene>
    <name evidence="2" type="ORF">RhiirA1_429347</name>
    <name evidence="1" type="ORF">RhiirA5_368339</name>
</gene>
<reference evidence="1 4" key="1">
    <citation type="submission" date="2016-04" db="EMBL/GenBank/DDBJ databases">
        <title>Genome analyses suggest a sexual origin of heterokaryosis in a supposedly ancient asexual fungus.</title>
        <authorList>
            <person name="Ropars J."/>
            <person name="Sedzielewska K."/>
            <person name="Noel J."/>
            <person name="Charron P."/>
            <person name="Farinelli L."/>
            <person name="Marton T."/>
            <person name="Kruger M."/>
            <person name="Pelin A."/>
            <person name="Brachmann A."/>
            <person name="Corradi N."/>
        </authorList>
    </citation>
    <scope>NUCLEOTIDE SEQUENCE [LARGE SCALE GENOMIC DNA]</scope>
    <source>
        <strain evidence="1 4">A5</strain>
    </source>
</reference>
<dbReference type="VEuPathDB" id="FungiDB:RhiirA1_429347"/>
<dbReference type="Proteomes" id="UP000232688">
    <property type="component" value="Unassembled WGS sequence"/>
</dbReference>
<dbReference type="Proteomes" id="UP000232722">
    <property type="component" value="Unassembled WGS sequence"/>
</dbReference>
<organism evidence="2 3">
    <name type="scientific">Rhizophagus irregularis</name>
    <dbReference type="NCBI Taxonomy" id="588596"/>
    <lineage>
        <taxon>Eukaryota</taxon>
        <taxon>Fungi</taxon>
        <taxon>Fungi incertae sedis</taxon>
        <taxon>Mucoromycota</taxon>
        <taxon>Glomeromycotina</taxon>
        <taxon>Glomeromycetes</taxon>
        <taxon>Glomerales</taxon>
        <taxon>Glomeraceae</taxon>
        <taxon>Rhizophagus</taxon>
    </lineage>
</organism>
<dbReference type="EMBL" id="LLXJ01007591">
    <property type="protein sequence ID" value="PKB93632.1"/>
    <property type="molecule type" value="Genomic_DNA"/>
</dbReference>